<reference evidence="2 3" key="1">
    <citation type="journal article" date="2022" name="Allergy">
        <title>Genome assembly and annotation of Periplaneta americana reveal a comprehensive cockroach allergen profile.</title>
        <authorList>
            <person name="Wang L."/>
            <person name="Xiong Q."/>
            <person name="Saelim N."/>
            <person name="Wang L."/>
            <person name="Nong W."/>
            <person name="Wan A.T."/>
            <person name="Shi M."/>
            <person name="Liu X."/>
            <person name="Cao Q."/>
            <person name="Hui J.H.L."/>
            <person name="Sookrung N."/>
            <person name="Leung T.F."/>
            <person name="Tungtrongchitr A."/>
            <person name="Tsui S.K.W."/>
        </authorList>
    </citation>
    <scope>NUCLEOTIDE SEQUENCE [LARGE SCALE GENOMIC DNA]</scope>
    <source>
        <strain evidence="2">PWHHKU_190912</strain>
    </source>
</reference>
<organism evidence="2 3">
    <name type="scientific">Periplaneta americana</name>
    <name type="common">American cockroach</name>
    <name type="synonym">Blatta americana</name>
    <dbReference type="NCBI Taxonomy" id="6978"/>
    <lineage>
        <taxon>Eukaryota</taxon>
        <taxon>Metazoa</taxon>
        <taxon>Ecdysozoa</taxon>
        <taxon>Arthropoda</taxon>
        <taxon>Hexapoda</taxon>
        <taxon>Insecta</taxon>
        <taxon>Pterygota</taxon>
        <taxon>Neoptera</taxon>
        <taxon>Polyneoptera</taxon>
        <taxon>Dictyoptera</taxon>
        <taxon>Blattodea</taxon>
        <taxon>Blattoidea</taxon>
        <taxon>Blattidae</taxon>
        <taxon>Blattinae</taxon>
        <taxon>Periplaneta</taxon>
    </lineage>
</organism>
<dbReference type="EMBL" id="JAJSOF020000013">
    <property type="protein sequence ID" value="KAJ4442720.1"/>
    <property type="molecule type" value="Genomic_DNA"/>
</dbReference>
<dbReference type="Proteomes" id="UP001148838">
    <property type="component" value="Unassembled WGS sequence"/>
</dbReference>
<evidence type="ECO:0000313" key="2">
    <source>
        <dbReference type="EMBL" id="KAJ4442720.1"/>
    </source>
</evidence>
<feature type="domain" description="DUF659" evidence="1">
    <location>
        <begin position="56"/>
        <end position="171"/>
    </location>
</feature>
<proteinExistence type="predicted"/>
<dbReference type="InterPro" id="IPR007021">
    <property type="entry name" value="DUF659"/>
</dbReference>
<evidence type="ECO:0000313" key="3">
    <source>
        <dbReference type="Proteomes" id="UP001148838"/>
    </source>
</evidence>
<dbReference type="Pfam" id="PF04937">
    <property type="entry name" value="DUF659"/>
    <property type="match status" value="1"/>
</dbReference>
<gene>
    <name evidence="2" type="ORF">ANN_04311</name>
</gene>
<sequence>MRKEHNALSTFTNDDNIEQVRVMIRTNQRVTIDEVASHIRNGELLVITMYLPKRMRVLDEKQKYYLDVLNQIRKAVGNNKIWVSVDETTDETGRFVAHVVLGTLSPDGPGEKFLLTAEVLDKVNHASIVTLFENSMSLLWPDGVKHENILLLVTDGAAYMMKAGRQIKLSYLTSVT</sequence>
<accession>A0ABQ8T879</accession>
<name>A0ABQ8T879_PERAM</name>
<comment type="caution">
    <text evidence="2">The sequence shown here is derived from an EMBL/GenBank/DDBJ whole genome shotgun (WGS) entry which is preliminary data.</text>
</comment>
<evidence type="ECO:0000259" key="1">
    <source>
        <dbReference type="Pfam" id="PF04937"/>
    </source>
</evidence>
<keyword evidence="3" id="KW-1185">Reference proteome</keyword>
<protein>
    <recommendedName>
        <fullName evidence="1">DUF659 domain-containing protein</fullName>
    </recommendedName>
</protein>